<dbReference type="EMBL" id="JBHSQL010000002">
    <property type="protein sequence ID" value="MFC6148345.1"/>
    <property type="molecule type" value="Genomic_DNA"/>
</dbReference>
<dbReference type="PANTHER" id="PTHR36439">
    <property type="entry name" value="BLL4334 PROTEIN"/>
    <property type="match status" value="1"/>
</dbReference>
<dbReference type="PIRSF" id="PIRSF008502">
    <property type="entry name" value="UCP008502"/>
    <property type="match status" value="1"/>
</dbReference>
<dbReference type="PANTHER" id="PTHR36439:SF1">
    <property type="entry name" value="DUF1697 DOMAIN-CONTAINING PROTEIN"/>
    <property type="match status" value="1"/>
</dbReference>
<accession>A0ABW1QIA9</accession>
<dbReference type="InterPro" id="IPR012545">
    <property type="entry name" value="DUF1697"/>
</dbReference>
<dbReference type="Proteomes" id="UP001596097">
    <property type="component" value="Unassembled WGS sequence"/>
</dbReference>
<proteinExistence type="predicted"/>
<dbReference type="Gene3D" id="3.30.70.1280">
    <property type="entry name" value="SP0830-like domains"/>
    <property type="match status" value="1"/>
</dbReference>
<dbReference type="SUPFAM" id="SSF160379">
    <property type="entry name" value="SP0830-like"/>
    <property type="match status" value="1"/>
</dbReference>
<name>A0ABW1QIA9_9ACTN</name>
<keyword evidence="2" id="KW-1185">Reference proteome</keyword>
<gene>
    <name evidence="1" type="ORF">ACFPYK_02990</name>
</gene>
<reference evidence="2" key="1">
    <citation type="journal article" date="2019" name="Int. J. Syst. Evol. Microbiol.">
        <title>The Global Catalogue of Microorganisms (GCM) 10K type strain sequencing project: providing services to taxonomists for standard genome sequencing and annotation.</title>
        <authorList>
            <consortium name="The Broad Institute Genomics Platform"/>
            <consortium name="The Broad Institute Genome Sequencing Center for Infectious Disease"/>
            <person name="Wu L."/>
            <person name="Ma J."/>
        </authorList>
    </citation>
    <scope>NUCLEOTIDE SEQUENCE [LARGE SCALE GENOMIC DNA]</scope>
    <source>
        <strain evidence="2">CGMCC 4.7198</strain>
    </source>
</reference>
<evidence type="ECO:0000313" key="2">
    <source>
        <dbReference type="Proteomes" id="UP001596097"/>
    </source>
</evidence>
<comment type="caution">
    <text evidence="1">The sequence shown here is derived from an EMBL/GenBank/DDBJ whole genome shotgun (WGS) entry which is preliminary data.</text>
</comment>
<dbReference type="RefSeq" id="WP_205602718.1">
    <property type="nucleotide sequence ID" value="NZ_JBHSQL010000002.1"/>
</dbReference>
<organism evidence="1 2">
    <name type="scientific">Mumia xiangluensis</name>
    <dbReference type="NCBI Taxonomy" id="1678900"/>
    <lineage>
        <taxon>Bacteria</taxon>
        <taxon>Bacillati</taxon>
        <taxon>Actinomycetota</taxon>
        <taxon>Actinomycetes</taxon>
        <taxon>Propionibacteriales</taxon>
        <taxon>Nocardioidaceae</taxon>
        <taxon>Mumia</taxon>
    </lineage>
</organism>
<sequence>MAATAAGSTSAASISEKVVYLLRAVNVGGNKVPMAELRKLAADLGADDVATYVNSGNLVCVPPGDPADFGSALEAGIADRMGVTTDAIPRTGAELRAARDAFPYEVHEAKFCYVWFLASKPTAKAVRDVEAYDFGDDRITAVGQDLHIWYADGAGRSQVTAPRLLKLCGGIPGTGRNLRSVEKLAAMAE</sequence>
<dbReference type="Pfam" id="PF08002">
    <property type="entry name" value="DUF1697"/>
    <property type="match status" value="1"/>
</dbReference>
<evidence type="ECO:0000313" key="1">
    <source>
        <dbReference type="EMBL" id="MFC6148345.1"/>
    </source>
</evidence>
<protein>
    <submittedName>
        <fullName evidence="1">DUF1697 domain-containing protein</fullName>
    </submittedName>
</protein>